<dbReference type="eggNOG" id="ENOG502RAR8">
    <property type="taxonomic scope" value="Eukaryota"/>
</dbReference>
<dbReference type="EnsemblFungi" id="MAPG_09534T0">
    <property type="protein sequence ID" value="MAPG_09534T0"/>
    <property type="gene ID" value="MAPG_09534"/>
</dbReference>
<accession>A0A0C4EA75</accession>
<feature type="compositionally biased region" description="Basic and acidic residues" evidence="1">
    <location>
        <begin position="453"/>
        <end position="463"/>
    </location>
</feature>
<name>A0A0C4EA75_MAGP6</name>
<keyword evidence="4" id="KW-1185">Reference proteome</keyword>
<proteinExistence type="predicted"/>
<feature type="compositionally biased region" description="Acidic residues" evidence="1">
    <location>
        <begin position="440"/>
        <end position="452"/>
    </location>
</feature>
<evidence type="ECO:0000313" key="4">
    <source>
        <dbReference type="Proteomes" id="UP000011715"/>
    </source>
</evidence>
<reference evidence="3" key="4">
    <citation type="journal article" date="2015" name="G3 (Bethesda)">
        <title>Genome sequences of three phytopathogenic species of the Magnaporthaceae family of fungi.</title>
        <authorList>
            <person name="Okagaki L.H."/>
            <person name="Nunes C.C."/>
            <person name="Sailsbery J."/>
            <person name="Clay B."/>
            <person name="Brown D."/>
            <person name="John T."/>
            <person name="Oh Y."/>
            <person name="Young N."/>
            <person name="Fitzgerald M."/>
            <person name="Haas B.J."/>
            <person name="Zeng Q."/>
            <person name="Young S."/>
            <person name="Adiconis X."/>
            <person name="Fan L."/>
            <person name="Levin J.Z."/>
            <person name="Mitchell T.K."/>
            <person name="Okubara P.A."/>
            <person name="Farman M.L."/>
            <person name="Kohn L.M."/>
            <person name="Birren B."/>
            <person name="Ma L.-J."/>
            <person name="Dean R.A."/>
        </authorList>
    </citation>
    <scope>NUCLEOTIDE SEQUENCE</scope>
    <source>
        <strain evidence="3">ATCC 64411 / 73-15</strain>
    </source>
</reference>
<organism evidence="3 4">
    <name type="scientific">Magnaporthiopsis poae (strain ATCC 64411 / 73-15)</name>
    <name type="common">Kentucky bluegrass fungus</name>
    <name type="synonym">Magnaporthe poae</name>
    <dbReference type="NCBI Taxonomy" id="644358"/>
    <lineage>
        <taxon>Eukaryota</taxon>
        <taxon>Fungi</taxon>
        <taxon>Dikarya</taxon>
        <taxon>Ascomycota</taxon>
        <taxon>Pezizomycotina</taxon>
        <taxon>Sordariomycetes</taxon>
        <taxon>Sordariomycetidae</taxon>
        <taxon>Magnaporthales</taxon>
        <taxon>Magnaporthaceae</taxon>
        <taxon>Magnaporthiopsis</taxon>
    </lineage>
</organism>
<dbReference type="VEuPathDB" id="FungiDB:MAPG_09534"/>
<reference evidence="3" key="5">
    <citation type="submission" date="2015-06" db="UniProtKB">
        <authorList>
            <consortium name="EnsemblFungi"/>
        </authorList>
    </citation>
    <scope>IDENTIFICATION</scope>
    <source>
        <strain evidence="3">ATCC 64411</strain>
    </source>
</reference>
<protein>
    <submittedName>
        <fullName evidence="2 3">Uncharacterized protein</fullName>
    </submittedName>
</protein>
<feature type="region of interest" description="Disordered" evidence="1">
    <location>
        <begin position="397"/>
        <end position="466"/>
    </location>
</feature>
<gene>
    <name evidence="2" type="ORF">MAPG_09534</name>
</gene>
<reference evidence="4" key="1">
    <citation type="submission" date="2010-05" db="EMBL/GenBank/DDBJ databases">
        <title>The genome sequence of Magnaporthe poae strain ATCC 64411.</title>
        <authorList>
            <person name="Ma L.-J."/>
            <person name="Dead R."/>
            <person name="Young S."/>
            <person name="Zeng Q."/>
            <person name="Koehrsen M."/>
            <person name="Alvarado L."/>
            <person name="Berlin A."/>
            <person name="Chapman S.B."/>
            <person name="Chen Z."/>
            <person name="Freedman E."/>
            <person name="Gellesch M."/>
            <person name="Goldberg J."/>
            <person name="Griggs A."/>
            <person name="Gujja S."/>
            <person name="Heilman E.R."/>
            <person name="Heiman D."/>
            <person name="Hepburn T."/>
            <person name="Howarth C."/>
            <person name="Jen D."/>
            <person name="Larson L."/>
            <person name="Mehta T."/>
            <person name="Neiman D."/>
            <person name="Pearson M."/>
            <person name="Roberts A."/>
            <person name="Saif S."/>
            <person name="Shea T."/>
            <person name="Shenoy N."/>
            <person name="Sisk P."/>
            <person name="Stolte C."/>
            <person name="Sykes S."/>
            <person name="Walk T."/>
            <person name="White J."/>
            <person name="Yandava C."/>
            <person name="Haas B."/>
            <person name="Nusbaum C."/>
            <person name="Birren B."/>
        </authorList>
    </citation>
    <scope>NUCLEOTIDE SEQUENCE [LARGE SCALE GENOMIC DNA]</scope>
    <source>
        <strain evidence="4">ATCC 64411 / 73-15</strain>
    </source>
</reference>
<feature type="compositionally biased region" description="Basic and acidic residues" evidence="1">
    <location>
        <begin position="416"/>
        <end position="425"/>
    </location>
</feature>
<sequence>MSGNNSNNPIRNLADDMPGLGLYDDLTDLGDGMPFLNGGMPSLHGRVPDPNPGVQQGPGAYPGNVSHVPLRDLPLQQLQQRPLADMALFFNSLANQDPFADRDPFAQNPTGGTDLGFVPAVPSRADSASSGPAAAPGINLQEMIQQEVQQQVRAQVRQQVQQELLNMGVVQAHPPMEQFGNVAGRAEDSFPLMAIRNRAPSVATADTGSSSELSFNRFQPDFLGGLGGIPGQGLAQTIGPDSIAAFTNQGGRDVMLGAPGAEAFGDIGFQAPLDAGGFQGMDTIPTLDFNLDLNLDVDASGNLVTLGGAEAPAAALGDVGNRLGGSALPAVAADPSSARGQASMNVPVANDPPFELDDDFMAQLDDFLAGGVDPFAGDDVDDMFDNAVPPAAVHNAAGEDQEEFVPQSQGLRRSARVRERRERTPARRSASPARSHDGNDGNDDDDDEDDDNDRAASDNSDRVRYRRQMAKQVRIGPRPGADLFAYVDRVETGSCVDCGQDLSAVAGNGGICNACRTERLKFYGWRTWRRRANAHNRGADDDDDEEADRAEETWRRAPAFRLPGVTKAVYVARLGAGQCVDCGGHGRSGAPDLHGVVFRVVVNKRTSQYTRQTYLERKEKRRTASAWRQQQCWCQLQQRQRQRLDARRPRR</sequence>
<dbReference type="AlphaFoldDB" id="A0A0C4EA75"/>
<dbReference type="EMBL" id="GL876976">
    <property type="protein sequence ID" value="KLU91009.1"/>
    <property type="molecule type" value="Genomic_DNA"/>
</dbReference>
<reference evidence="2" key="2">
    <citation type="submission" date="2010-05" db="EMBL/GenBank/DDBJ databases">
        <title>The Genome Sequence of Magnaporthe poae strain ATCC 64411.</title>
        <authorList>
            <consortium name="The Broad Institute Genome Sequencing Platform"/>
            <consortium name="Broad Institute Genome Sequencing Center for Infectious Disease"/>
            <person name="Ma L.-J."/>
            <person name="Dead R."/>
            <person name="Young S."/>
            <person name="Zeng Q."/>
            <person name="Koehrsen M."/>
            <person name="Alvarado L."/>
            <person name="Berlin A."/>
            <person name="Chapman S.B."/>
            <person name="Chen Z."/>
            <person name="Freedman E."/>
            <person name="Gellesch M."/>
            <person name="Goldberg J."/>
            <person name="Griggs A."/>
            <person name="Gujja S."/>
            <person name="Heilman E.R."/>
            <person name="Heiman D."/>
            <person name="Hepburn T."/>
            <person name="Howarth C."/>
            <person name="Jen D."/>
            <person name="Larson L."/>
            <person name="Mehta T."/>
            <person name="Neiman D."/>
            <person name="Pearson M."/>
            <person name="Roberts A."/>
            <person name="Saif S."/>
            <person name="Shea T."/>
            <person name="Shenoy N."/>
            <person name="Sisk P."/>
            <person name="Stolte C."/>
            <person name="Sykes S."/>
            <person name="Walk T."/>
            <person name="White J."/>
            <person name="Yandava C."/>
            <person name="Haas B."/>
            <person name="Nusbaum C."/>
            <person name="Birren B."/>
        </authorList>
    </citation>
    <scope>NUCLEOTIDE SEQUENCE</scope>
    <source>
        <strain evidence="2">ATCC 64411</strain>
    </source>
</reference>
<evidence type="ECO:0000256" key="1">
    <source>
        <dbReference type="SAM" id="MobiDB-lite"/>
    </source>
</evidence>
<dbReference type="Proteomes" id="UP000011715">
    <property type="component" value="Unassembled WGS sequence"/>
</dbReference>
<reference evidence="2" key="3">
    <citation type="submission" date="2011-03" db="EMBL/GenBank/DDBJ databases">
        <title>Annotation of Magnaporthe poae ATCC 64411.</title>
        <authorList>
            <person name="Ma L.-J."/>
            <person name="Dead R."/>
            <person name="Young S.K."/>
            <person name="Zeng Q."/>
            <person name="Gargeya S."/>
            <person name="Fitzgerald M."/>
            <person name="Haas B."/>
            <person name="Abouelleil A."/>
            <person name="Alvarado L."/>
            <person name="Arachchi H.M."/>
            <person name="Berlin A."/>
            <person name="Brown A."/>
            <person name="Chapman S.B."/>
            <person name="Chen Z."/>
            <person name="Dunbar C."/>
            <person name="Freedman E."/>
            <person name="Gearin G."/>
            <person name="Gellesch M."/>
            <person name="Goldberg J."/>
            <person name="Griggs A."/>
            <person name="Gujja S."/>
            <person name="Heiman D."/>
            <person name="Howarth C."/>
            <person name="Larson L."/>
            <person name="Lui A."/>
            <person name="MacDonald P.J.P."/>
            <person name="Mehta T."/>
            <person name="Montmayeur A."/>
            <person name="Murphy C."/>
            <person name="Neiman D."/>
            <person name="Pearson M."/>
            <person name="Priest M."/>
            <person name="Roberts A."/>
            <person name="Saif S."/>
            <person name="Shea T."/>
            <person name="Shenoy N."/>
            <person name="Sisk P."/>
            <person name="Stolte C."/>
            <person name="Sykes S."/>
            <person name="Yandava C."/>
            <person name="Wortman J."/>
            <person name="Nusbaum C."/>
            <person name="Birren B."/>
        </authorList>
    </citation>
    <scope>NUCLEOTIDE SEQUENCE</scope>
    <source>
        <strain evidence="2">ATCC 64411</strain>
    </source>
</reference>
<evidence type="ECO:0000313" key="3">
    <source>
        <dbReference type="EnsemblFungi" id="MAPG_09534T0"/>
    </source>
</evidence>
<dbReference type="EMBL" id="ADBL01002436">
    <property type="status" value="NOT_ANNOTATED_CDS"/>
    <property type="molecule type" value="Genomic_DNA"/>
</dbReference>
<evidence type="ECO:0000313" key="2">
    <source>
        <dbReference type="EMBL" id="KLU91009.1"/>
    </source>
</evidence>